<evidence type="ECO:0000256" key="1">
    <source>
        <dbReference type="SAM" id="Phobius"/>
    </source>
</evidence>
<comment type="caution">
    <text evidence="2">The sequence shown here is derived from an EMBL/GenBank/DDBJ whole genome shotgun (WGS) entry which is preliminary data.</text>
</comment>
<gene>
    <name evidence="2" type="ORF">F3087_39805</name>
</gene>
<dbReference type="EMBL" id="VXLC01000030">
    <property type="protein sequence ID" value="KAA8881980.1"/>
    <property type="molecule type" value="Genomic_DNA"/>
</dbReference>
<keyword evidence="1" id="KW-0812">Transmembrane</keyword>
<feature type="transmembrane region" description="Helical" evidence="1">
    <location>
        <begin position="78"/>
        <end position="99"/>
    </location>
</feature>
<keyword evidence="3" id="KW-1185">Reference proteome</keyword>
<sequence length="113" mass="12212">MAVHASSSNQQARKRFQRLAHLGHSVRQVRDHDSACRLPLSRSNIDILPRPPALDSTACLAIMVVTRHTVPDPRVEHLVTLAAGTLVGVMAFLLAAKVIGIPEVRNARALLAA</sequence>
<keyword evidence="1" id="KW-0472">Membrane</keyword>
<evidence type="ECO:0000313" key="2">
    <source>
        <dbReference type="EMBL" id="KAA8881980.1"/>
    </source>
</evidence>
<proteinExistence type="predicted"/>
<keyword evidence="1" id="KW-1133">Transmembrane helix</keyword>
<dbReference type="AlphaFoldDB" id="A0A5N0E014"/>
<dbReference type="RefSeq" id="WP_150407346.1">
    <property type="nucleotide sequence ID" value="NZ_VXLC01000030.1"/>
</dbReference>
<dbReference type="OrthoDB" id="9786339at2"/>
<name>A0A5N0E014_9NOCA</name>
<reference evidence="2 3" key="1">
    <citation type="submission" date="2019-09" db="EMBL/GenBank/DDBJ databases">
        <authorList>
            <person name="Wang X."/>
        </authorList>
    </citation>
    <scope>NUCLEOTIDE SEQUENCE [LARGE SCALE GENOMIC DNA]</scope>
    <source>
        <strain evidence="2 3">CICC 11023</strain>
    </source>
</reference>
<evidence type="ECO:0000313" key="3">
    <source>
        <dbReference type="Proteomes" id="UP000323876"/>
    </source>
</evidence>
<accession>A0A5N0E014</accession>
<protein>
    <submittedName>
        <fullName evidence="2">Uncharacterized protein</fullName>
    </submittedName>
</protein>
<organism evidence="2 3">
    <name type="scientific">Nocardia colli</name>
    <dbReference type="NCBI Taxonomy" id="2545717"/>
    <lineage>
        <taxon>Bacteria</taxon>
        <taxon>Bacillati</taxon>
        <taxon>Actinomycetota</taxon>
        <taxon>Actinomycetes</taxon>
        <taxon>Mycobacteriales</taxon>
        <taxon>Nocardiaceae</taxon>
        <taxon>Nocardia</taxon>
    </lineage>
</organism>
<dbReference type="Proteomes" id="UP000323876">
    <property type="component" value="Unassembled WGS sequence"/>
</dbReference>